<dbReference type="Proteomes" id="UP000000709">
    <property type="component" value="Unassembled WGS sequence"/>
</dbReference>
<dbReference type="Pfam" id="PF16755">
    <property type="entry name" value="Beta-prop_NUP159_NUP214"/>
    <property type="match status" value="1"/>
</dbReference>
<evidence type="ECO:0000259" key="6">
    <source>
        <dbReference type="Pfam" id="PF16755"/>
    </source>
</evidence>
<dbReference type="STRING" id="619300.G3AS26"/>
<dbReference type="HOGENOM" id="CLU_011298_0_0_1"/>
<evidence type="ECO:0000256" key="5">
    <source>
        <dbReference type="SAM" id="MobiDB-lite"/>
    </source>
</evidence>
<feature type="compositionally biased region" description="Polar residues" evidence="5">
    <location>
        <begin position="425"/>
        <end position="449"/>
    </location>
</feature>
<dbReference type="Gene3D" id="2.130.10.10">
    <property type="entry name" value="YVTN repeat-like/Quinoprotein amine dehydrogenase"/>
    <property type="match status" value="1"/>
</dbReference>
<dbReference type="GO" id="GO:0005634">
    <property type="term" value="C:nucleus"/>
    <property type="evidence" value="ECO:0007669"/>
    <property type="project" value="UniProtKB-SubCell"/>
</dbReference>
<dbReference type="InParanoid" id="G3AS26"/>
<dbReference type="KEGG" id="spaa:SPAPADRAFT_51842"/>
<dbReference type="AlphaFoldDB" id="G3AS26"/>
<feature type="compositionally biased region" description="Polar residues" evidence="5">
    <location>
        <begin position="401"/>
        <end position="414"/>
    </location>
</feature>
<feature type="compositionally biased region" description="Acidic residues" evidence="5">
    <location>
        <begin position="757"/>
        <end position="791"/>
    </location>
</feature>
<dbReference type="OrthoDB" id="248320at2759"/>
<protein>
    <recommendedName>
        <fullName evidence="6">Nucleoporin Nup159/Nup146 N-terminal domain-containing protein</fullName>
    </recommendedName>
</protein>
<evidence type="ECO:0000256" key="4">
    <source>
        <dbReference type="SAM" id="Coils"/>
    </source>
</evidence>
<keyword evidence="3" id="KW-0539">Nucleus</keyword>
<dbReference type="GeneID" id="18871600"/>
<evidence type="ECO:0000313" key="8">
    <source>
        <dbReference type="Proteomes" id="UP000000709"/>
    </source>
</evidence>
<comment type="subcellular location">
    <subcellularLocation>
        <location evidence="1">Nucleus</location>
    </subcellularLocation>
</comment>
<dbReference type="RefSeq" id="XP_007376653.1">
    <property type="nucleotide sequence ID" value="XM_007376591.1"/>
</dbReference>
<accession>G3AS26</accession>
<feature type="compositionally biased region" description="Polar residues" evidence="5">
    <location>
        <begin position="671"/>
        <end position="683"/>
    </location>
</feature>
<keyword evidence="2" id="KW-0813">Transport</keyword>
<keyword evidence="8" id="KW-1185">Reference proteome</keyword>
<name>G3AS26_SPAPN</name>
<dbReference type="InterPro" id="IPR015943">
    <property type="entry name" value="WD40/YVTN_repeat-like_dom_sf"/>
</dbReference>
<gene>
    <name evidence="7" type="ORF">SPAPADRAFT_51842</name>
</gene>
<feature type="coiled-coil region" evidence="4">
    <location>
        <begin position="1040"/>
        <end position="1067"/>
    </location>
</feature>
<evidence type="ECO:0000313" key="7">
    <source>
        <dbReference type="EMBL" id="EGW31875.1"/>
    </source>
</evidence>
<keyword evidence="4" id="KW-0175">Coiled coil</keyword>
<dbReference type="eggNOG" id="KOG3630">
    <property type="taxonomic scope" value="Eukaryota"/>
</dbReference>
<feature type="region of interest" description="Disordered" evidence="5">
    <location>
        <begin position="747"/>
        <end position="795"/>
    </location>
</feature>
<evidence type="ECO:0000256" key="3">
    <source>
        <dbReference type="ARBA" id="ARBA00023242"/>
    </source>
</evidence>
<evidence type="ECO:0000256" key="1">
    <source>
        <dbReference type="ARBA" id="ARBA00004123"/>
    </source>
</evidence>
<feature type="compositionally biased region" description="Basic and acidic residues" evidence="5">
    <location>
        <begin position="706"/>
        <end position="718"/>
    </location>
</feature>
<reference evidence="7 8" key="1">
    <citation type="journal article" date="2011" name="Proc. Natl. Acad. Sci. U.S.A.">
        <title>Comparative genomics of xylose-fermenting fungi for enhanced biofuel production.</title>
        <authorList>
            <person name="Wohlbach D.J."/>
            <person name="Kuo A."/>
            <person name="Sato T.K."/>
            <person name="Potts K.M."/>
            <person name="Salamov A.A."/>
            <person name="LaButti K.M."/>
            <person name="Sun H."/>
            <person name="Clum A."/>
            <person name="Pangilinan J.L."/>
            <person name="Lindquist E.A."/>
            <person name="Lucas S."/>
            <person name="Lapidus A."/>
            <person name="Jin M."/>
            <person name="Gunawan C."/>
            <person name="Balan V."/>
            <person name="Dale B.E."/>
            <person name="Jeffries T.W."/>
            <person name="Zinkel R."/>
            <person name="Barry K.W."/>
            <person name="Grigoriev I.V."/>
            <person name="Gasch A.P."/>
        </authorList>
    </citation>
    <scope>NUCLEOTIDE SEQUENCE [LARGE SCALE GENOMIC DNA]</scope>
    <source>
        <strain evidence="8">NRRL Y-27907 / 11-Y1</strain>
    </source>
</reference>
<dbReference type="OMA" id="VEMFAIN"/>
<sequence length="1103" mass="120624">MLVEEIISQDLGFKLDTPEHEIPLFDTPIDLSAHGSQDLNLLAVNNDLRLLAVSNISQLKLVSLDKLDKSTSIGDALSITQVHFNSSRLLVVNTSRIQTLSVSSYQIGDVAHLEYYPHLNKDIKSILPSPYTDSFLSLTVDNELYLCDDKSSTLIASNVSSYCWKQDGSYIYALNNDTTTLAGKSIEFDDPPSEDSHIVSMFPFNQYLLVTYDITSDDFEHDIKSYVFEDKPDYYIPMDVDTAPPFGMVERTATYYTSTINEWVESYSYSFITSSLATELSILSLSGHTLELIGYSEDIYRAQFPMNEETDDDCSPVGIGISLELSKEVAEPCPGVDSVTGKLPKVYILLDTGKLISYWVFHKHGLINDEVSLQRVIDYEKKLKSNAKPVASAPSIKPVSNEPSKGNEATTVQPENPFGSAENPFGSSGANPFGSSSANAFKPSTTSPATGFGGFGQKSDNFGSTGFGQAKPEGFGAAATSGAFGGSNFGKSLTGGAFGNQTKTSDTASPFGNQTTTIPGKQNTTNPLSGPTTFGSTSFGQPSSFTTHGFDNMTKTPQAAKNTAHSNFAKFSSSAASFGSGKTDIFSQSTDSPFGKLNEKPASSPFGKLNEQAGNSPFGKLNEQSTNSPFGKLNEQPANSPFAKLTKEEGPSDIFAQKDAPKEDAKKSAFGNFSGSKSIFEQPSQEDKPIESKPKSVFNPVSFAPETKKDQPTFESSEKLSSPGFSNFGKLSLASEEVKSLASPFAKLTQNAPVETQSEDVSDFSEETEEEEEISEEGESEELSEEGESEEIGQSIDLISQMKLKSESVIELPKKQPTIPSKSKLALSNDVLSTSEEEAETPEEINAPVEPIEFLVFDGLTRPTPKQGNVIGDEISRLVNITQGNLSVLKANIQLLGQFIQDHDSPTSADLSDVQRISQRDLLTPTIEKLVDPLHVLKSDLSKQLGQVDELSTQVQKCLYEKVKLDKLYSRLALLDTDNTKSHALKHRPLDIQNELMQMNLREKLAHVKTLESKLYSLIMPIKAVNSLNSETLNNIEQVVFQINSQIQNQRESIDKLEEEIKKLEVDDNKVELPQLTSSPRLKLVQRLRRTQPSSTAVKFMNQ</sequence>
<feature type="region of interest" description="Disordered" evidence="5">
    <location>
        <begin position="390"/>
        <end position="457"/>
    </location>
</feature>
<dbReference type="EMBL" id="GL996503">
    <property type="protein sequence ID" value="EGW31875.1"/>
    <property type="molecule type" value="Genomic_DNA"/>
</dbReference>
<feature type="domain" description="Nucleoporin Nup159/Nup146 N-terminal" evidence="6">
    <location>
        <begin position="77"/>
        <end position="355"/>
    </location>
</feature>
<proteinExistence type="predicted"/>
<feature type="region of interest" description="Disordered" evidence="5">
    <location>
        <begin position="500"/>
        <end position="561"/>
    </location>
</feature>
<organism evidence="8">
    <name type="scientific">Spathaspora passalidarum (strain NRRL Y-27907 / 11-Y1)</name>
    <dbReference type="NCBI Taxonomy" id="619300"/>
    <lineage>
        <taxon>Eukaryota</taxon>
        <taxon>Fungi</taxon>
        <taxon>Dikarya</taxon>
        <taxon>Ascomycota</taxon>
        <taxon>Saccharomycotina</taxon>
        <taxon>Pichiomycetes</taxon>
        <taxon>Debaryomycetaceae</taxon>
        <taxon>Spathaspora</taxon>
    </lineage>
</organism>
<dbReference type="InterPro" id="IPR039462">
    <property type="entry name" value="Nup159/Nup146_N"/>
</dbReference>
<evidence type="ECO:0000256" key="2">
    <source>
        <dbReference type="ARBA" id="ARBA00022448"/>
    </source>
</evidence>
<feature type="region of interest" description="Disordered" evidence="5">
    <location>
        <begin position="575"/>
        <end position="726"/>
    </location>
</feature>
<feature type="compositionally biased region" description="Basic and acidic residues" evidence="5">
    <location>
        <begin position="685"/>
        <end position="694"/>
    </location>
</feature>
<dbReference type="SUPFAM" id="SSF117289">
    <property type="entry name" value="Nucleoporin domain"/>
    <property type="match status" value="1"/>
</dbReference>